<dbReference type="EMBL" id="JAIWYP010000003">
    <property type="protein sequence ID" value="KAH3845370.1"/>
    <property type="molecule type" value="Genomic_DNA"/>
</dbReference>
<name>A0A9D4QX38_DREPO</name>
<dbReference type="EMBL" id="JAIWYP010000007">
    <property type="protein sequence ID" value="KAH3799834.1"/>
    <property type="molecule type" value="Genomic_DNA"/>
</dbReference>
<evidence type="ECO:0000313" key="2">
    <source>
        <dbReference type="EMBL" id="KAH3799834.1"/>
    </source>
</evidence>
<reference evidence="3" key="1">
    <citation type="journal article" date="2019" name="bioRxiv">
        <title>The Genome of the Zebra Mussel, Dreissena polymorpha: A Resource for Invasive Species Research.</title>
        <authorList>
            <person name="McCartney M.A."/>
            <person name="Auch B."/>
            <person name="Kono T."/>
            <person name="Mallez S."/>
            <person name="Zhang Y."/>
            <person name="Obille A."/>
            <person name="Becker A."/>
            <person name="Abrahante J.E."/>
            <person name="Garbe J."/>
            <person name="Badalamenti J.P."/>
            <person name="Herman A."/>
            <person name="Mangelson H."/>
            <person name="Liachko I."/>
            <person name="Sullivan S."/>
            <person name="Sone E.D."/>
            <person name="Koren S."/>
            <person name="Silverstein K.A.T."/>
            <person name="Beckman K.B."/>
            <person name="Gohl D.M."/>
        </authorList>
    </citation>
    <scope>NUCLEOTIDE SEQUENCE</scope>
    <source>
        <strain evidence="3">Duluth1</strain>
        <tissue evidence="3">Whole animal</tissue>
    </source>
</reference>
<protein>
    <submittedName>
        <fullName evidence="3">Uncharacterized protein</fullName>
    </submittedName>
</protein>
<feature type="compositionally biased region" description="Basic and acidic residues" evidence="1">
    <location>
        <begin position="19"/>
        <end position="36"/>
    </location>
</feature>
<dbReference type="Proteomes" id="UP000828390">
    <property type="component" value="Unassembled WGS sequence"/>
</dbReference>
<proteinExistence type="predicted"/>
<comment type="caution">
    <text evidence="3">The sequence shown here is derived from an EMBL/GenBank/DDBJ whole genome shotgun (WGS) entry which is preliminary data.</text>
</comment>
<accession>A0A9D4QX38</accession>
<dbReference type="AlphaFoldDB" id="A0A9D4QX38"/>
<organism evidence="3 4">
    <name type="scientific">Dreissena polymorpha</name>
    <name type="common">Zebra mussel</name>
    <name type="synonym">Mytilus polymorpha</name>
    <dbReference type="NCBI Taxonomy" id="45954"/>
    <lineage>
        <taxon>Eukaryota</taxon>
        <taxon>Metazoa</taxon>
        <taxon>Spiralia</taxon>
        <taxon>Lophotrochozoa</taxon>
        <taxon>Mollusca</taxon>
        <taxon>Bivalvia</taxon>
        <taxon>Autobranchia</taxon>
        <taxon>Heteroconchia</taxon>
        <taxon>Euheterodonta</taxon>
        <taxon>Imparidentia</taxon>
        <taxon>Neoheterodontei</taxon>
        <taxon>Myida</taxon>
        <taxon>Dreissenoidea</taxon>
        <taxon>Dreissenidae</taxon>
        <taxon>Dreissena</taxon>
    </lineage>
</organism>
<keyword evidence="4" id="KW-1185">Reference proteome</keyword>
<sequence length="105" mass="12185">MDQTRQQHAINTAPTRNVPDMHDRATDLHVRDTDKHGRTRHLHGPSRTLSTTTRTNKISIRTKSDLRRIDNNLYKSRLIFGDSIIQQSNIEGVNSYTYIERQNST</sequence>
<feature type="region of interest" description="Disordered" evidence="1">
    <location>
        <begin position="1"/>
        <end position="53"/>
    </location>
</feature>
<evidence type="ECO:0000256" key="1">
    <source>
        <dbReference type="SAM" id="MobiDB-lite"/>
    </source>
</evidence>
<evidence type="ECO:0000313" key="3">
    <source>
        <dbReference type="EMBL" id="KAH3845370.1"/>
    </source>
</evidence>
<evidence type="ECO:0000313" key="4">
    <source>
        <dbReference type="Proteomes" id="UP000828390"/>
    </source>
</evidence>
<gene>
    <name evidence="3" type="ORF">DPMN_087650</name>
    <name evidence="2" type="ORF">DPMN_153450</name>
</gene>
<reference evidence="3" key="2">
    <citation type="submission" date="2020-11" db="EMBL/GenBank/DDBJ databases">
        <authorList>
            <person name="McCartney M.A."/>
            <person name="Auch B."/>
            <person name="Kono T."/>
            <person name="Mallez S."/>
            <person name="Becker A."/>
            <person name="Gohl D.M."/>
            <person name="Silverstein K.A.T."/>
            <person name="Koren S."/>
            <person name="Bechman K.B."/>
            <person name="Herman A."/>
            <person name="Abrahante J.E."/>
            <person name="Garbe J."/>
        </authorList>
    </citation>
    <scope>NUCLEOTIDE SEQUENCE</scope>
    <source>
        <strain evidence="3">Duluth1</strain>
        <tissue evidence="3">Whole animal</tissue>
    </source>
</reference>
<feature type="compositionally biased region" description="Polar residues" evidence="1">
    <location>
        <begin position="1"/>
        <end position="15"/>
    </location>
</feature>